<dbReference type="Gene3D" id="3.90.1410.10">
    <property type="entry name" value="set domain protein methyltransferase, domain 1"/>
    <property type="match status" value="1"/>
</dbReference>
<dbReference type="Gene3D" id="3.90.1420.10">
    <property type="entry name" value="Rubisco LSMT, substrate-binding domain"/>
    <property type="match status" value="1"/>
</dbReference>
<dbReference type="GO" id="GO:0016279">
    <property type="term" value="F:protein-lysine N-methyltransferase activity"/>
    <property type="evidence" value="ECO:0007669"/>
    <property type="project" value="InterPro"/>
</dbReference>
<keyword evidence="3" id="KW-0949">S-adenosyl-L-methionine</keyword>
<gene>
    <name evidence="5" type="ORF">P5673_017596</name>
</gene>
<organism evidence="5 6">
    <name type="scientific">Acropora cervicornis</name>
    <name type="common">Staghorn coral</name>
    <dbReference type="NCBI Taxonomy" id="6130"/>
    <lineage>
        <taxon>Eukaryota</taxon>
        <taxon>Metazoa</taxon>
        <taxon>Cnidaria</taxon>
        <taxon>Anthozoa</taxon>
        <taxon>Hexacorallia</taxon>
        <taxon>Scleractinia</taxon>
        <taxon>Astrocoeniina</taxon>
        <taxon>Acroporidae</taxon>
        <taxon>Acropora</taxon>
    </lineage>
</organism>
<reference evidence="5" key="1">
    <citation type="journal article" date="2023" name="G3 (Bethesda)">
        <title>Whole genome assembly and annotation of the endangered Caribbean coral Acropora cervicornis.</title>
        <authorList>
            <person name="Selwyn J.D."/>
            <person name="Vollmer S.V."/>
        </authorList>
    </citation>
    <scope>NUCLEOTIDE SEQUENCE</scope>
    <source>
        <strain evidence="5">K2</strain>
    </source>
</reference>
<keyword evidence="6" id="KW-1185">Reference proteome</keyword>
<evidence type="ECO:0000256" key="2">
    <source>
        <dbReference type="ARBA" id="ARBA00022679"/>
    </source>
</evidence>
<dbReference type="Proteomes" id="UP001249851">
    <property type="component" value="Unassembled WGS sequence"/>
</dbReference>
<keyword evidence="1" id="KW-0489">Methyltransferase</keyword>
<evidence type="ECO:0000313" key="5">
    <source>
        <dbReference type="EMBL" id="KAK2560011.1"/>
    </source>
</evidence>
<protein>
    <submittedName>
        <fullName evidence="5">SET domain-containing protein 4</fullName>
    </submittedName>
</protein>
<reference evidence="5" key="2">
    <citation type="journal article" date="2023" name="Science">
        <title>Genomic signatures of disease resistance in endangered staghorn corals.</title>
        <authorList>
            <person name="Vollmer S.V."/>
            <person name="Selwyn J.D."/>
            <person name="Despard B.A."/>
            <person name="Roesel C.L."/>
        </authorList>
    </citation>
    <scope>NUCLEOTIDE SEQUENCE</scope>
    <source>
        <strain evidence="5">K2</strain>
    </source>
</reference>
<dbReference type="InterPro" id="IPR046341">
    <property type="entry name" value="SET_dom_sf"/>
</dbReference>
<name>A0AAD9V3M7_ACRCE</name>
<accession>A0AAD9V3M7</accession>
<dbReference type="SUPFAM" id="SSF82199">
    <property type="entry name" value="SET domain"/>
    <property type="match status" value="1"/>
</dbReference>
<dbReference type="AlphaFoldDB" id="A0AAD9V3M7"/>
<sequence>MGTNGRTGRKRHRKRNNNCTEKAGFSVYDPESITLLKWAKQNGIYFGKLCPAMFTQTGRGLMTNKNLIQGDKVISVPGNMLITLKTANESKIGIQLSKLQTKHLLSTKQMLCVFLLYEKYRGRSSFWYPYIATLPKSFNTPAYFSEEEIQLLPCDLQNECCVQLTSLKESYKGLKGCLEGQSPDCLLDKNFIDYVTFDEFMWAWFVVNTRSVYKAVGMNTVCKNRIHGDDAYALAPVKAGFNKHGNKYEIFTISSYKKGGQVFINYGPHDNRKLLVEYGFILPKNVHNVIPVPLKLLHSVVMPKISKLSRGKKEVILRNRLNMNLFCSEQSGLSWTALVLLRVLAMDEESFKINQEKVLVGEQMSNELELKVEGWRQCLLWKLLHSYEELDRNDEHLLRHGPLSRNAQVVLQLRNQEKQILSNAMKMGMLY</sequence>
<dbReference type="InterPro" id="IPR044429">
    <property type="entry name" value="SETD4_SET"/>
</dbReference>
<dbReference type="InterPro" id="IPR050600">
    <property type="entry name" value="SETD3_SETD6_MTase"/>
</dbReference>
<dbReference type="Pfam" id="PF09273">
    <property type="entry name" value="Rubis-subs-bind"/>
    <property type="match status" value="1"/>
</dbReference>
<evidence type="ECO:0000256" key="1">
    <source>
        <dbReference type="ARBA" id="ARBA00022603"/>
    </source>
</evidence>
<dbReference type="SUPFAM" id="SSF81822">
    <property type="entry name" value="RuBisCo LSMT C-terminal, substrate-binding domain"/>
    <property type="match status" value="1"/>
</dbReference>
<feature type="domain" description="Rubisco LSMT substrate-binding" evidence="4">
    <location>
        <begin position="321"/>
        <end position="421"/>
    </location>
</feature>
<evidence type="ECO:0000259" key="4">
    <source>
        <dbReference type="Pfam" id="PF09273"/>
    </source>
</evidence>
<dbReference type="EMBL" id="JARQWQ010000038">
    <property type="protein sequence ID" value="KAK2560011.1"/>
    <property type="molecule type" value="Genomic_DNA"/>
</dbReference>
<evidence type="ECO:0000256" key="3">
    <source>
        <dbReference type="ARBA" id="ARBA00022691"/>
    </source>
</evidence>
<keyword evidence="2" id="KW-0808">Transferase</keyword>
<dbReference type="InterPro" id="IPR036464">
    <property type="entry name" value="Rubisco_LSMT_subst-bd_sf"/>
</dbReference>
<comment type="caution">
    <text evidence="5">The sequence shown here is derived from an EMBL/GenBank/DDBJ whole genome shotgun (WGS) entry which is preliminary data.</text>
</comment>
<dbReference type="GO" id="GO:0032259">
    <property type="term" value="P:methylation"/>
    <property type="evidence" value="ECO:0007669"/>
    <property type="project" value="UniProtKB-KW"/>
</dbReference>
<dbReference type="CDD" id="cd19177">
    <property type="entry name" value="SET_SETD4"/>
    <property type="match status" value="1"/>
</dbReference>
<proteinExistence type="predicted"/>
<dbReference type="InterPro" id="IPR015353">
    <property type="entry name" value="Rubisco_LSMT_subst-bd"/>
</dbReference>
<evidence type="ECO:0000313" key="6">
    <source>
        <dbReference type="Proteomes" id="UP001249851"/>
    </source>
</evidence>
<dbReference type="PANTHER" id="PTHR13271:SF151">
    <property type="entry name" value="SET DOMAIN-CONTAINING PROTEIN 4"/>
    <property type="match status" value="1"/>
</dbReference>
<dbReference type="PANTHER" id="PTHR13271">
    <property type="entry name" value="UNCHARACTERIZED PUTATIVE METHYLTRANSFERASE"/>
    <property type="match status" value="1"/>
</dbReference>